<reference evidence="1 2" key="1">
    <citation type="submission" date="2018-08" db="EMBL/GenBank/DDBJ databases">
        <title>A genome reference for cultivated species of the human gut microbiota.</title>
        <authorList>
            <person name="Zou Y."/>
            <person name="Xue W."/>
            <person name="Luo G."/>
        </authorList>
    </citation>
    <scope>NUCLEOTIDE SEQUENCE [LARGE SCALE GENOMIC DNA]</scope>
    <source>
        <strain evidence="1 2">AM32-8LB</strain>
    </source>
</reference>
<name>A0A396AJ89_9FIRM</name>
<gene>
    <name evidence="1" type="ORF">DW813_00890</name>
</gene>
<protein>
    <submittedName>
        <fullName evidence="1">Uncharacterized protein</fullName>
    </submittedName>
</protein>
<evidence type="ECO:0000313" key="2">
    <source>
        <dbReference type="Proteomes" id="UP000266391"/>
    </source>
</evidence>
<organism evidence="1 2">
    <name type="scientific">Roseburia inulinivorans</name>
    <dbReference type="NCBI Taxonomy" id="360807"/>
    <lineage>
        <taxon>Bacteria</taxon>
        <taxon>Bacillati</taxon>
        <taxon>Bacillota</taxon>
        <taxon>Clostridia</taxon>
        <taxon>Lachnospirales</taxon>
        <taxon>Lachnospiraceae</taxon>
        <taxon>Roseburia</taxon>
    </lineage>
</organism>
<accession>A0A396AJ89</accession>
<dbReference type="EMBL" id="QSIQ01000001">
    <property type="protein sequence ID" value="RHD06455.1"/>
    <property type="molecule type" value="Genomic_DNA"/>
</dbReference>
<dbReference type="Proteomes" id="UP000266391">
    <property type="component" value="Unassembled WGS sequence"/>
</dbReference>
<comment type="caution">
    <text evidence="1">The sequence shown here is derived from an EMBL/GenBank/DDBJ whole genome shotgun (WGS) entry which is preliminary data.</text>
</comment>
<sequence length="127" mass="14969">MRKNVYYCDRCGCQLEDSGTKIVPHYFDFITEDLTVPINKDMENRHYCIDCTMEALEFLEPKKKPEKKLEENAQKKPLDSGKVMALHNAGWDNAKIADELGVRERQVYMCIYYQENKKSLTQEENHE</sequence>
<dbReference type="AlphaFoldDB" id="A0A396AJ89"/>
<evidence type="ECO:0000313" key="1">
    <source>
        <dbReference type="EMBL" id="RHD06455.1"/>
    </source>
</evidence>
<proteinExistence type="predicted"/>
<dbReference type="RefSeq" id="WP_118091779.1">
    <property type="nucleotide sequence ID" value="NZ_QSIQ01000001.1"/>
</dbReference>